<dbReference type="Proteomes" id="UP000267017">
    <property type="component" value="Unassembled WGS sequence"/>
</dbReference>
<proteinExistence type="predicted"/>
<evidence type="ECO:0000313" key="2">
    <source>
        <dbReference type="Proteomes" id="UP000267017"/>
    </source>
</evidence>
<organism evidence="1 2">
    <name type="scientific">Paenibacillus oralis</name>
    <dbReference type="NCBI Taxonomy" id="2490856"/>
    <lineage>
        <taxon>Bacteria</taxon>
        <taxon>Bacillati</taxon>
        <taxon>Bacillota</taxon>
        <taxon>Bacilli</taxon>
        <taxon>Bacillales</taxon>
        <taxon>Paenibacillaceae</taxon>
        <taxon>Paenibacillus</taxon>
    </lineage>
</organism>
<evidence type="ECO:0000313" key="1">
    <source>
        <dbReference type="EMBL" id="RRJ54923.1"/>
    </source>
</evidence>
<dbReference type="AlphaFoldDB" id="A0A3P3TET2"/>
<protein>
    <submittedName>
        <fullName evidence="1">Uncharacterized protein</fullName>
    </submittedName>
</protein>
<accession>A0A3P3TET2</accession>
<dbReference type="RefSeq" id="WP_128636016.1">
    <property type="nucleotide sequence ID" value="NZ_RRCN01000002.1"/>
</dbReference>
<keyword evidence="2" id="KW-1185">Reference proteome</keyword>
<sequence length="127" mass="14294">MNIKGLKSMDTWDVTEDREYSLDEIRELLKGGKHSIFLGVMNYTINDTPCYGSGLTLWDETHAPILREGKFVVSTYFHRSEIGNVGEQGDPSELVPVEVIIDPNEPILFVSIKRVHVAPLQSEGFKS</sequence>
<name>A0A3P3TET2_9BACL</name>
<gene>
    <name evidence="1" type="ORF">EHV15_35725</name>
</gene>
<reference evidence="1 2" key="1">
    <citation type="submission" date="2018-11" db="EMBL/GenBank/DDBJ databases">
        <title>Genome sequencing of Paenibacillus sp. KCOM 3021 (= ChDC PVNT-B20).</title>
        <authorList>
            <person name="Kook J.-K."/>
            <person name="Park S.-N."/>
            <person name="Lim Y.K."/>
        </authorList>
    </citation>
    <scope>NUCLEOTIDE SEQUENCE [LARGE SCALE GENOMIC DNA]</scope>
    <source>
        <strain evidence="1 2">KCOM 3021</strain>
    </source>
</reference>
<dbReference type="EMBL" id="RRCN01000002">
    <property type="protein sequence ID" value="RRJ54923.1"/>
    <property type="molecule type" value="Genomic_DNA"/>
</dbReference>
<comment type="caution">
    <text evidence="1">The sequence shown here is derived from an EMBL/GenBank/DDBJ whole genome shotgun (WGS) entry which is preliminary data.</text>
</comment>